<protein>
    <recommendedName>
        <fullName evidence="4">RRM domain-containing protein</fullName>
    </recommendedName>
</protein>
<organism evidence="5 6">
    <name type="scientific">Collybiopsis confluens</name>
    <dbReference type="NCBI Taxonomy" id="2823264"/>
    <lineage>
        <taxon>Eukaryota</taxon>
        <taxon>Fungi</taxon>
        <taxon>Dikarya</taxon>
        <taxon>Basidiomycota</taxon>
        <taxon>Agaricomycotina</taxon>
        <taxon>Agaricomycetes</taxon>
        <taxon>Agaricomycetidae</taxon>
        <taxon>Agaricales</taxon>
        <taxon>Marasmiineae</taxon>
        <taxon>Omphalotaceae</taxon>
        <taxon>Collybiopsis</taxon>
    </lineage>
</organism>
<feature type="region of interest" description="Disordered" evidence="3">
    <location>
        <begin position="21"/>
        <end position="123"/>
    </location>
</feature>
<dbReference type="InterPro" id="IPR012677">
    <property type="entry name" value="Nucleotide-bd_a/b_plait_sf"/>
</dbReference>
<dbReference type="GO" id="GO:0042274">
    <property type="term" value="P:ribosomal small subunit biogenesis"/>
    <property type="evidence" value="ECO:0007669"/>
    <property type="project" value="TreeGrafter"/>
</dbReference>
<evidence type="ECO:0000256" key="2">
    <source>
        <dbReference type="PROSITE-ProRule" id="PRU00176"/>
    </source>
</evidence>
<proteinExistence type="predicted"/>
<feature type="compositionally biased region" description="Basic and acidic residues" evidence="3">
    <location>
        <begin position="80"/>
        <end position="97"/>
    </location>
</feature>
<keyword evidence="1 2" id="KW-0694">RNA-binding</keyword>
<dbReference type="Pfam" id="PF00076">
    <property type="entry name" value="RRM_1"/>
    <property type="match status" value="1"/>
</dbReference>
<dbReference type="SMART" id="SM00360">
    <property type="entry name" value="RRM"/>
    <property type="match status" value="1"/>
</dbReference>
<evidence type="ECO:0000256" key="3">
    <source>
        <dbReference type="SAM" id="MobiDB-lite"/>
    </source>
</evidence>
<dbReference type="AlphaFoldDB" id="A0A8H5M975"/>
<feature type="compositionally biased region" description="Basic residues" evidence="3">
    <location>
        <begin position="277"/>
        <end position="288"/>
    </location>
</feature>
<evidence type="ECO:0000313" key="5">
    <source>
        <dbReference type="EMBL" id="KAF5385523.1"/>
    </source>
</evidence>
<dbReference type="GO" id="GO:0019843">
    <property type="term" value="F:rRNA binding"/>
    <property type="evidence" value="ECO:0007669"/>
    <property type="project" value="TreeGrafter"/>
</dbReference>
<dbReference type="PANTHER" id="PTHR23236:SF51">
    <property type="entry name" value="NUCLEOLAR PROTEIN 6"/>
    <property type="match status" value="1"/>
</dbReference>
<dbReference type="InterPro" id="IPR034228">
    <property type="entry name" value="Nop6_RRM"/>
</dbReference>
<dbReference type="GO" id="GO:0005730">
    <property type="term" value="C:nucleolus"/>
    <property type="evidence" value="ECO:0007669"/>
    <property type="project" value="TreeGrafter"/>
</dbReference>
<feature type="region of interest" description="Disordered" evidence="3">
    <location>
        <begin position="252"/>
        <end position="303"/>
    </location>
</feature>
<dbReference type="EMBL" id="JAACJN010000040">
    <property type="protein sequence ID" value="KAF5385523.1"/>
    <property type="molecule type" value="Genomic_DNA"/>
</dbReference>
<evidence type="ECO:0000256" key="1">
    <source>
        <dbReference type="ARBA" id="ARBA00022884"/>
    </source>
</evidence>
<comment type="caution">
    <text evidence="5">The sequence shown here is derived from an EMBL/GenBank/DDBJ whole genome shotgun (WGS) entry which is preliminary data.</text>
</comment>
<dbReference type="Proteomes" id="UP000518752">
    <property type="component" value="Unassembled WGS sequence"/>
</dbReference>
<accession>A0A8H5M975</accession>
<dbReference type="SUPFAM" id="SSF54928">
    <property type="entry name" value="RNA-binding domain, RBD"/>
    <property type="match status" value="1"/>
</dbReference>
<dbReference type="PANTHER" id="PTHR23236">
    <property type="entry name" value="EUKARYOTIC TRANSLATION INITIATION FACTOR 4B/4H"/>
    <property type="match status" value="1"/>
</dbReference>
<dbReference type="InterPro" id="IPR035979">
    <property type="entry name" value="RBD_domain_sf"/>
</dbReference>
<dbReference type="InterPro" id="IPR000504">
    <property type="entry name" value="RRM_dom"/>
</dbReference>
<dbReference type="CDD" id="cd12400">
    <property type="entry name" value="RRM_Nop6"/>
    <property type="match status" value="1"/>
</dbReference>
<evidence type="ECO:0000313" key="6">
    <source>
        <dbReference type="Proteomes" id="UP000518752"/>
    </source>
</evidence>
<evidence type="ECO:0000259" key="4">
    <source>
        <dbReference type="PROSITE" id="PS50102"/>
    </source>
</evidence>
<dbReference type="Gene3D" id="3.30.70.330">
    <property type="match status" value="1"/>
</dbReference>
<reference evidence="5 6" key="1">
    <citation type="journal article" date="2020" name="ISME J.">
        <title>Uncovering the hidden diversity of litter-decomposition mechanisms in mushroom-forming fungi.</title>
        <authorList>
            <person name="Floudas D."/>
            <person name="Bentzer J."/>
            <person name="Ahren D."/>
            <person name="Johansson T."/>
            <person name="Persson P."/>
            <person name="Tunlid A."/>
        </authorList>
    </citation>
    <scope>NUCLEOTIDE SEQUENCE [LARGE SCALE GENOMIC DNA]</scope>
    <source>
        <strain evidence="5 6">CBS 406.79</strain>
    </source>
</reference>
<name>A0A8H5M975_9AGAR</name>
<gene>
    <name evidence="5" type="ORF">D9757_005431</name>
</gene>
<feature type="compositionally biased region" description="Acidic residues" evidence="3">
    <location>
        <begin position="58"/>
        <end position="68"/>
    </location>
</feature>
<dbReference type="PROSITE" id="PS50102">
    <property type="entry name" value="RRM"/>
    <property type="match status" value="1"/>
</dbReference>
<keyword evidence="6" id="KW-1185">Reference proteome</keyword>
<dbReference type="OrthoDB" id="167718at2759"/>
<feature type="domain" description="RRM" evidence="4">
    <location>
        <begin position="128"/>
        <end position="208"/>
    </location>
</feature>
<sequence>MVAENFPRALAHTSSLSMLKLSKRQKKGIAFRERKSNRNGARGDPNALEHNEVPILEVPEDADAEDDKMEGGITLSETQNADRMEGKKGTTLDEPKALARTKRKRESESDGENVPKKKKKDKDAKQRFILFVGNLKYTTTLDSIEEHFSVCDPPPSIRLLTSKSATSRAKSKGCAFLEFTHRNALQQALKLHQSKLDGRMINVELSAGGGGNSSARLQKLKDRNKNLHEQRKKGGEKNAGSDFHPQRFSATAGVGAVPETEKTWTVADADNGTIHQGGKRNSRKSRPKQSKDWSTGVNAIPVG</sequence>